<dbReference type="AlphaFoldDB" id="A0A1M7PQF0"/>
<proteinExistence type="predicted"/>
<organism evidence="1 2">
    <name type="scientific">Cryptosporangium aurantiacum</name>
    <dbReference type="NCBI Taxonomy" id="134849"/>
    <lineage>
        <taxon>Bacteria</taxon>
        <taxon>Bacillati</taxon>
        <taxon>Actinomycetota</taxon>
        <taxon>Actinomycetes</taxon>
        <taxon>Cryptosporangiales</taxon>
        <taxon>Cryptosporangiaceae</taxon>
        <taxon>Cryptosporangium</taxon>
    </lineage>
</organism>
<gene>
    <name evidence="1" type="ORF">SAMN05443668_103581</name>
</gene>
<name>A0A1M7PQF0_9ACTN</name>
<evidence type="ECO:0000313" key="2">
    <source>
        <dbReference type="Proteomes" id="UP000184440"/>
    </source>
</evidence>
<sequence>MLADGGETISDLTVLRDQSGLFGPVASVPTACRLLSRLDARLLGALHASRAAAREITWGPARADPR</sequence>
<accession>A0A1M7PQF0</accession>
<protein>
    <submittedName>
        <fullName evidence="1">Uncharacterized protein</fullName>
    </submittedName>
</protein>
<dbReference type="STRING" id="134849.SAMN05443668_103581"/>
<dbReference type="Proteomes" id="UP000184440">
    <property type="component" value="Unassembled WGS sequence"/>
</dbReference>
<reference evidence="1 2" key="1">
    <citation type="submission" date="2016-11" db="EMBL/GenBank/DDBJ databases">
        <authorList>
            <person name="Jaros S."/>
            <person name="Januszkiewicz K."/>
            <person name="Wedrychowicz H."/>
        </authorList>
    </citation>
    <scope>NUCLEOTIDE SEQUENCE [LARGE SCALE GENOMIC DNA]</scope>
    <source>
        <strain evidence="1 2">DSM 46144</strain>
    </source>
</reference>
<keyword evidence="2" id="KW-1185">Reference proteome</keyword>
<dbReference type="EMBL" id="FRCS01000003">
    <property type="protein sequence ID" value="SHN19553.1"/>
    <property type="molecule type" value="Genomic_DNA"/>
</dbReference>
<evidence type="ECO:0000313" key="1">
    <source>
        <dbReference type="EMBL" id="SHN19553.1"/>
    </source>
</evidence>